<dbReference type="InterPro" id="IPR047653">
    <property type="entry name" value="Tn3-like_transpos"/>
</dbReference>
<keyword evidence="2" id="KW-0815">Transposition</keyword>
<evidence type="ECO:0000313" key="7">
    <source>
        <dbReference type="EMBL" id="MFC0470123.1"/>
    </source>
</evidence>
<dbReference type="InterPro" id="IPR002513">
    <property type="entry name" value="Tn3_Tnp_DDE_dom"/>
</dbReference>
<name>A0ABV6K9X6_9BACI</name>
<dbReference type="RefSeq" id="WP_335964079.1">
    <property type="nucleotide sequence ID" value="NZ_JAXBLX010000078.1"/>
</dbReference>
<accession>A0ABV6K9X6</accession>
<keyword evidence="4" id="KW-0233">DNA recombination</keyword>
<proteinExistence type="inferred from homology"/>
<gene>
    <name evidence="7" type="ORF">ACFFHM_06195</name>
</gene>
<evidence type="ECO:0000259" key="6">
    <source>
        <dbReference type="Pfam" id="PF13700"/>
    </source>
</evidence>
<reference evidence="7 8" key="1">
    <citation type="submission" date="2024-09" db="EMBL/GenBank/DDBJ databases">
        <authorList>
            <person name="Sun Q."/>
            <person name="Mori K."/>
        </authorList>
    </citation>
    <scope>NUCLEOTIDE SEQUENCE [LARGE SCALE GENOMIC DNA]</scope>
    <source>
        <strain evidence="7 8">NCAIM B.02610</strain>
    </source>
</reference>
<dbReference type="Pfam" id="PF01526">
    <property type="entry name" value="DDE_Tnp_Tn3"/>
    <property type="match status" value="1"/>
</dbReference>
<comment type="similarity">
    <text evidence="1">Belongs to the transposase 7 family.</text>
</comment>
<dbReference type="NCBIfam" id="NF033527">
    <property type="entry name" value="transpos_Tn3"/>
    <property type="match status" value="1"/>
</dbReference>
<evidence type="ECO:0000259" key="5">
    <source>
        <dbReference type="Pfam" id="PF01526"/>
    </source>
</evidence>
<comment type="caution">
    <text evidence="7">The sequence shown here is derived from an EMBL/GenBank/DDBJ whole genome shotgun (WGS) entry which is preliminary data.</text>
</comment>
<feature type="domain" description="DUF4158" evidence="6">
    <location>
        <begin position="6"/>
        <end position="154"/>
    </location>
</feature>
<evidence type="ECO:0000313" key="8">
    <source>
        <dbReference type="Proteomes" id="UP001589838"/>
    </source>
</evidence>
<keyword evidence="3" id="KW-0238">DNA-binding</keyword>
<dbReference type="Proteomes" id="UP001589838">
    <property type="component" value="Unassembled WGS sequence"/>
</dbReference>
<evidence type="ECO:0000256" key="1">
    <source>
        <dbReference type="ARBA" id="ARBA00009402"/>
    </source>
</evidence>
<sequence length="983" mass="115333">MKKQWELDELIGHFTLIEPEKQLIENKYSNSKLGYAVLMKFFQHEARFPAKPSDIPKVVIDFIAKQLKIPSEMFDQYSWSSRTLTNHRNEIRKLYGFREGTLQDEKEVTHWLQEKVWDYAQEFEPLKEAFYAEYRRRKIEPPTNDRIERMVKSALWNQEQQFYQDTYQKLSPNSISRMDALMESWVDMENEETGDEKEDKNKITFRKITLGPGRVSKDTLLLEINKWKTLFMLELPYDLFNSIPPKVLKRYRLRAVSEEKRELRRHQPATRYTLLAAFFWSRIKEIADSLIEILITLIHKIDGRAEKKVTKELILEVKKIHGKNNILISLLEAALENPDGIVKDILFSLVDTDTLESIIKELKYKKSVYQEKVYWKIRSSYSSSYRTAVIELLKTLDFRSNNQNHQPIIKAIELIRKYSGATQINYALDDDIPTGKDIIPAKWREHVMESDSKGNEKVNRMNYEICVLHALRDKLKCREIWVAGADRYRNPDEHIPSDFATRREEHYATLKLPLNVEEKITELQLEMHDKLTMLDQDLPKNKKVSISEYKGGWISLADYEKQPEPKHLAHLKQEIASRWPMTHLIDIFKETDLRVSFTDLFQTLATHERLDRKTIQKRLLLCLFGLGTNTGIKRVAAGHADVTYKDLLYIKRKYIYKDNLKAANEHVVNAILADRLEEIWGKGTTSCASDSTRVVAYDQNLRTQWFPRYRGPGVSVYWHVERKSMCIHSQVNTPNSSEVAAMLHGLLNHNTNKEIDKNFVDTHGQSDVGFAFCYLLGFKLMPRLKNINTQKLYKSKLGVDYPHLQPVLSQKTIDWDLIRQQYDEMVKYVAALRLNVADTESILKQFSKNTSHPTYKALQELGKALRTIFLCEYLHFEEVRKEIQAGLNVVENWHSGSDFVFYGKGGEIQKNQPEEQEIAILSLHLLQNCLVYINTLKIQHILKEKEWIDQMTEEDFRALTPLIYNHINPYGEFRMDLDQRLAL</sequence>
<protein>
    <submittedName>
        <fullName evidence="7">Tn3 family transposase</fullName>
    </submittedName>
</protein>
<dbReference type="Pfam" id="PF13700">
    <property type="entry name" value="DUF4158"/>
    <property type="match status" value="1"/>
</dbReference>
<evidence type="ECO:0000256" key="4">
    <source>
        <dbReference type="ARBA" id="ARBA00023172"/>
    </source>
</evidence>
<dbReference type="InterPro" id="IPR025296">
    <property type="entry name" value="DUF4158"/>
</dbReference>
<organism evidence="7 8">
    <name type="scientific">Halalkalibacter kiskunsagensis</name>
    <dbReference type="NCBI Taxonomy" id="1548599"/>
    <lineage>
        <taxon>Bacteria</taxon>
        <taxon>Bacillati</taxon>
        <taxon>Bacillota</taxon>
        <taxon>Bacilli</taxon>
        <taxon>Bacillales</taxon>
        <taxon>Bacillaceae</taxon>
        <taxon>Halalkalibacter</taxon>
    </lineage>
</organism>
<dbReference type="EMBL" id="JBHLUX010000017">
    <property type="protein sequence ID" value="MFC0470123.1"/>
    <property type="molecule type" value="Genomic_DNA"/>
</dbReference>
<evidence type="ECO:0000256" key="2">
    <source>
        <dbReference type="ARBA" id="ARBA00022578"/>
    </source>
</evidence>
<keyword evidence="8" id="KW-1185">Reference proteome</keyword>
<feature type="domain" description="Tn3 transposase DDE" evidence="5">
    <location>
        <begin position="586"/>
        <end position="973"/>
    </location>
</feature>
<evidence type="ECO:0000256" key="3">
    <source>
        <dbReference type="ARBA" id="ARBA00023125"/>
    </source>
</evidence>